<accession>A0ABT7ND36</accession>
<dbReference type="RefSeq" id="WP_286660976.1">
    <property type="nucleotide sequence ID" value="NZ_JASZYV010000003.1"/>
</dbReference>
<comment type="subcellular location">
    <subcellularLocation>
        <location evidence="5">Cell membrane</location>
        <topology evidence="5">Multi-pass membrane protein</topology>
    </subcellularLocation>
    <subcellularLocation>
        <location evidence="1">Membrane</location>
        <topology evidence="1">Multi-pass membrane protein</topology>
    </subcellularLocation>
</comment>
<gene>
    <name evidence="6" type="ORF">QTH91_15385</name>
</gene>
<keyword evidence="5" id="KW-1003">Cell membrane</keyword>
<feature type="transmembrane region" description="Helical" evidence="5">
    <location>
        <begin position="47"/>
        <end position="64"/>
    </location>
</feature>
<sequence>MIWIALYFATGAFVGFLAGLLGIGGGMTLVPVLAAMFTAQQFAPDHVVHLALGTGMASIMFTSSASVRAHHRLGGVDWALVKRLGPAMVVGALLATAMSAWVPQRALALAFSAIVYAGATQILLGRKPSAARTLPGTPALVGIGLVIGVICGLVSAGGAFLTVPFMLFCGVSMTTAIGTGAALGVPVAVMGTLGYVFSGWSVPGLPPLALGFVYGPALAGIVAGSVLTAPMGARAAHRLPIVLLRRVFAGLLYLLATKMLWTYL</sequence>
<evidence type="ECO:0000313" key="6">
    <source>
        <dbReference type="EMBL" id="MDM0045870.1"/>
    </source>
</evidence>
<keyword evidence="2 5" id="KW-0812">Transmembrane</keyword>
<feature type="transmembrane region" description="Helical" evidence="5">
    <location>
        <begin position="209"/>
        <end position="231"/>
    </location>
</feature>
<evidence type="ECO:0000256" key="3">
    <source>
        <dbReference type="ARBA" id="ARBA00022989"/>
    </source>
</evidence>
<dbReference type="EMBL" id="JASZYV010000003">
    <property type="protein sequence ID" value="MDM0045870.1"/>
    <property type="molecule type" value="Genomic_DNA"/>
</dbReference>
<feature type="transmembrane region" description="Helical" evidence="5">
    <location>
        <begin position="243"/>
        <end position="261"/>
    </location>
</feature>
<feature type="transmembrane region" description="Helical" evidence="5">
    <location>
        <begin position="6"/>
        <end position="35"/>
    </location>
</feature>
<feature type="transmembrane region" description="Helical" evidence="5">
    <location>
        <begin position="107"/>
        <end position="124"/>
    </location>
</feature>
<comment type="caution">
    <text evidence="6">The sequence shown here is derived from an EMBL/GenBank/DDBJ whole genome shotgun (WGS) entry which is preliminary data.</text>
</comment>
<evidence type="ECO:0000256" key="2">
    <source>
        <dbReference type="ARBA" id="ARBA00022692"/>
    </source>
</evidence>
<dbReference type="PANTHER" id="PTHR43483:SF3">
    <property type="entry name" value="MEMBRANE TRANSPORTER PROTEIN HI_0806-RELATED"/>
    <property type="match status" value="1"/>
</dbReference>
<organism evidence="6 7">
    <name type="scientific">Variovorax dokdonensis</name>
    <dbReference type="NCBI Taxonomy" id="344883"/>
    <lineage>
        <taxon>Bacteria</taxon>
        <taxon>Pseudomonadati</taxon>
        <taxon>Pseudomonadota</taxon>
        <taxon>Betaproteobacteria</taxon>
        <taxon>Burkholderiales</taxon>
        <taxon>Comamonadaceae</taxon>
        <taxon>Variovorax</taxon>
    </lineage>
</organism>
<evidence type="ECO:0000256" key="1">
    <source>
        <dbReference type="ARBA" id="ARBA00004141"/>
    </source>
</evidence>
<keyword evidence="7" id="KW-1185">Reference proteome</keyword>
<dbReference type="Pfam" id="PF01925">
    <property type="entry name" value="TauE"/>
    <property type="match status" value="1"/>
</dbReference>
<keyword evidence="4 5" id="KW-0472">Membrane</keyword>
<reference evidence="6" key="1">
    <citation type="submission" date="2023-06" db="EMBL/GenBank/DDBJ databases">
        <authorList>
            <person name="Jiang Y."/>
            <person name="Liu Q."/>
        </authorList>
    </citation>
    <scope>NUCLEOTIDE SEQUENCE</scope>
    <source>
        <strain evidence="6">CGMCC 1.12089</strain>
    </source>
</reference>
<evidence type="ECO:0000313" key="7">
    <source>
        <dbReference type="Proteomes" id="UP001174908"/>
    </source>
</evidence>
<keyword evidence="3 5" id="KW-1133">Transmembrane helix</keyword>
<feature type="transmembrane region" description="Helical" evidence="5">
    <location>
        <begin position="84"/>
        <end position="102"/>
    </location>
</feature>
<feature type="transmembrane region" description="Helical" evidence="5">
    <location>
        <begin position="139"/>
        <end position="163"/>
    </location>
</feature>
<feature type="transmembrane region" description="Helical" evidence="5">
    <location>
        <begin position="175"/>
        <end position="197"/>
    </location>
</feature>
<protein>
    <recommendedName>
        <fullName evidence="5">Probable membrane transporter protein</fullName>
    </recommendedName>
</protein>
<proteinExistence type="inferred from homology"/>
<dbReference type="PANTHER" id="PTHR43483">
    <property type="entry name" value="MEMBRANE TRANSPORTER PROTEIN HI_0806-RELATED"/>
    <property type="match status" value="1"/>
</dbReference>
<dbReference type="InterPro" id="IPR002781">
    <property type="entry name" value="TM_pro_TauE-like"/>
</dbReference>
<evidence type="ECO:0000256" key="4">
    <source>
        <dbReference type="ARBA" id="ARBA00023136"/>
    </source>
</evidence>
<comment type="similarity">
    <text evidence="5">Belongs to the 4-toluene sulfonate uptake permease (TSUP) (TC 2.A.102) family.</text>
</comment>
<evidence type="ECO:0000256" key="5">
    <source>
        <dbReference type="RuleBase" id="RU363041"/>
    </source>
</evidence>
<name>A0ABT7ND36_9BURK</name>
<dbReference type="Proteomes" id="UP001174908">
    <property type="component" value="Unassembled WGS sequence"/>
</dbReference>